<protein>
    <submittedName>
        <fullName evidence="4">Thioredoxin reductase</fullName>
    </submittedName>
</protein>
<organism evidence="4 5">
    <name type="scientific">Cnuella takakiae</name>
    <dbReference type="NCBI Taxonomy" id="1302690"/>
    <lineage>
        <taxon>Bacteria</taxon>
        <taxon>Pseudomonadati</taxon>
        <taxon>Bacteroidota</taxon>
        <taxon>Chitinophagia</taxon>
        <taxon>Chitinophagales</taxon>
        <taxon>Chitinophagaceae</taxon>
        <taxon>Cnuella</taxon>
    </lineage>
</organism>
<dbReference type="Gene3D" id="3.50.50.60">
    <property type="entry name" value="FAD/NAD(P)-binding domain"/>
    <property type="match status" value="2"/>
</dbReference>
<dbReference type="AlphaFoldDB" id="A0A1M5BCI6"/>
<evidence type="ECO:0000256" key="2">
    <source>
        <dbReference type="ARBA" id="ARBA00023002"/>
    </source>
</evidence>
<dbReference type="SUPFAM" id="SSF51905">
    <property type="entry name" value="FAD/NAD(P)-binding domain"/>
    <property type="match status" value="1"/>
</dbReference>
<dbReference type="InterPro" id="IPR023753">
    <property type="entry name" value="FAD/NAD-binding_dom"/>
</dbReference>
<evidence type="ECO:0000259" key="3">
    <source>
        <dbReference type="Pfam" id="PF07992"/>
    </source>
</evidence>
<reference evidence="4 5" key="1">
    <citation type="submission" date="2016-11" db="EMBL/GenBank/DDBJ databases">
        <authorList>
            <person name="Jaros S."/>
            <person name="Januszkiewicz K."/>
            <person name="Wedrychowicz H."/>
        </authorList>
    </citation>
    <scope>NUCLEOTIDE SEQUENCE [LARGE SCALE GENOMIC DNA]</scope>
    <source>
        <strain evidence="4 5">DSM 26897</strain>
    </source>
</reference>
<evidence type="ECO:0000313" key="5">
    <source>
        <dbReference type="Proteomes" id="UP000184368"/>
    </source>
</evidence>
<evidence type="ECO:0000313" key="4">
    <source>
        <dbReference type="EMBL" id="SHF40243.1"/>
    </source>
</evidence>
<dbReference type="Pfam" id="PF07992">
    <property type="entry name" value="Pyr_redox_2"/>
    <property type="match status" value="1"/>
</dbReference>
<dbReference type="InterPro" id="IPR036188">
    <property type="entry name" value="FAD/NAD-bd_sf"/>
</dbReference>
<dbReference type="PRINTS" id="PR00368">
    <property type="entry name" value="FADPNR"/>
</dbReference>
<accession>A0A1M5BCI6</accession>
<evidence type="ECO:0000256" key="1">
    <source>
        <dbReference type="ARBA" id="ARBA00022630"/>
    </source>
</evidence>
<keyword evidence="1" id="KW-0285">Flavoprotein</keyword>
<keyword evidence="2" id="KW-0560">Oxidoreductase</keyword>
<dbReference type="EMBL" id="FQUO01000007">
    <property type="protein sequence ID" value="SHF40243.1"/>
    <property type="molecule type" value="Genomic_DNA"/>
</dbReference>
<dbReference type="PANTHER" id="PTHR48105">
    <property type="entry name" value="THIOREDOXIN REDUCTASE 1-RELATED-RELATED"/>
    <property type="match status" value="1"/>
</dbReference>
<dbReference type="Proteomes" id="UP000184368">
    <property type="component" value="Unassembled WGS sequence"/>
</dbReference>
<dbReference type="GO" id="GO:0016491">
    <property type="term" value="F:oxidoreductase activity"/>
    <property type="evidence" value="ECO:0007669"/>
    <property type="project" value="UniProtKB-KW"/>
</dbReference>
<name>A0A1M5BCI6_9BACT</name>
<feature type="domain" description="FAD/NAD(P)-binding" evidence="3">
    <location>
        <begin position="45"/>
        <end position="323"/>
    </location>
</feature>
<keyword evidence="5" id="KW-1185">Reference proteome</keyword>
<dbReference type="PRINTS" id="PR00469">
    <property type="entry name" value="PNDRDTASEII"/>
</dbReference>
<dbReference type="InterPro" id="IPR050097">
    <property type="entry name" value="Ferredoxin-NADP_redctase_2"/>
</dbReference>
<gene>
    <name evidence="4" type="ORF">SAMN05444008_107255</name>
</gene>
<proteinExistence type="predicted"/>
<dbReference type="STRING" id="1302690.BUE76_17230"/>
<sequence>MLCWMALVSISIFNNYKPKTKNRRFRPALALYLQIPSKTFMELWDCIIIGGGPAGLNAAVVLGRCRRKVLIFDTRQYRNQYSHGMHNYLTRDDILPGDFLKICHEEILKYGVDRIFQKVTHARKNEEGQFVVRTEDGTLHQSKKLVVATGLIDNVPEIPGFREFYGKSVHHCPYCDGWEVRDKNVGIYARNKEGWELALALKGWTDKVTLYTDGKYKVKPHQQEQLEANGIEVVFTPIAKLEGSDGQVQEVVFKNGDRRPCEALFFVNGYTQHCNLYETFGCEVSKKGVVITNRFQQTSTPGLYVAGDADRDMHFVVVAAAEGAKAGVMINKELQKEITERNNAAYQALQQVQESTG</sequence>